<dbReference type="Gene3D" id="1.10.443.10">
    <property type="entry name" value="Intergrase catalytic core"/>
    <property type="match status" value="1"/>
</dbReference>
<dbReference type="CDD" id="cd00397">
    <property type="entry name" value="DNA_BRE_C"/>
    <property type="match status" value="1"/>
</dbReference>
<dbReference type="InterPro" id="IPR013762">
    <property type="entry name" value="Integrase-like_cat_sf"/>
</dbReference>
<dbReference type="InterPro" id="IPR011010">
    <property type="entry name" value="DNA_brk_join_enz"/>
</dbReference>
<gene>
    <name evidence="6" type="ORF">DCW74_04405</name>
</gene>
<evidence type="ECO:0000259" key="5">
    <source>
        <dbReference type="PROSITE" id="PS51898"/>
    </source>
</evidence>
<keyword evidence="4" id="KW-0233">DNA recombination</keyword>
<dbReference type="SUPFAM" id="SSF56349">
    <property type="entry name" value="DNA breaking-rejoining enzymes"/>
    <property type="match status" value="1"/>
</dbReference>
<dbReference type="Proteomes" id="UP000263517">
    <property type="component" value="Unassembled WGS sequence"/>
</dbReference>
<dbReference type="PANTHER" id="PTHR30349">
    <property type="entry name" value="PHAGE INTEGRASE-RELATED"/>
    <property type="match status" value="1"/>
</dbReference>
<proteinExistence type="inferred from homology"/>
<dbReference type="Pfam" id="PF00589">
    <property type="entry name" value="Phage_integrase"/>
    <property type="match status" value="1"/>
</dbReference>
<dbReference type="GO" id="GO:0006310">
    <property type="term" value="P:DNA recombination"/>
    <property type="evidence" value="ECO:0007669"/>
    <property type="project" value="UniProtKB-KW"/>
</dbReference>
<evidence type="ECO:0000256" key="4">
    <source>
        <dbReference type="ARBA" id="ARBA00023172"/>
    </source>
</evidence>
<keyword evidence="3" id="KW-0238">DNA-binding</keyword>
<dbReference type="GO" id="GO:0015074">
    <property type="term" value="P:DNA integration"/>
    <property type="evidence" value="ECO:0007669"/>
    <property type="project" value="UniProtKB-KW"/>
</dbReference>
<comment type="similarity">
    <text evidence="1">Belongs to the 'phage' integrase family.</text>
</comment>
<comment type="caution">
    <text evidence="6">The sequence shown here is derived from an EMBL/GenBank/DDBJ whole genome shotgun (WGS) entry which is preliminary data.</text>
</comment>
<evidence type="ECO:0000313" key="7">
    <source>
        <dbReference type="Proteomes" id="UP000263517"/>
    </source>
</evidence>
<dbReference type="EMBL" id="DNAN01000150">
    <property type="protein sequence ID" value="HAW74962.1"/>
    <property type="molecule type" value="Genomic_DNA"/>
</dbReference>
<dbReference type="PANTHER" id="PTHR30349:SF41">
    <property type="entry name" value="INTEGRASE_RECOMBINASE PROTEIN MJ0367-RELATED"/>
    <property type="match status" value="1"/>
</dbReference>
<dbReference type="InterPro" id="IPR050090">
    <property type="entry name" value="Tyrosine_recombinase_XerCD"/>
</dbReference>
<organism evidence="6 7">
    <name type="scientific">Alteromonas australica</name>
    <dbReference type="NCBI Taxonomy" id="589873"/>
    <lineage>
        <taxon>Bacteria</taxon>
        <taxon>Pseudomonadati</taxon>
        <taxon>Pseudomonadota</taxon>
        <taxon>Gammaproteobacteria</taxon>
        <taxon>Alteromonadales</taxon>
        <taxon>Alteromonadaceae</taxon>
        <taxon>Alteromonas/Salinimonas group</taxon>
        <taxon>Alteromonas</taxon>
    </lineage>
</organism>
<feature type="domain" description="Tyr recombinase" evidence="5">
    <location>
        <begin position="214"/>
        <end position="425"/>
    </location>
</feature>
<protein>
    <recommendedName>
        <fullName evidence="5">Tyr recombinase domain-containing protein</fullName>
    </recommendedName>
</protein>
<evidence type="ECO:0000313" key="6">
    <source>
        <dbReference type="EMBL" id="HAW74962.1"/>
    </source>
</evidence>
<keyword evidence="2" id="KW-0229">DNA integration</keyword>
<evidence type="ECO:0000256" key="3">
    <source>
        <dbReference type="ARBA" id="ARBA00023125"/>
    </source>
</evidence>
<sequence length="471" mass="54331">MERYVSVMKNCLLVPMPNGKSRLIDVRKPSDSMPIDVFTQYQDKLFERYPSQQTRVAYRGHVARFIDYLIECGVLLSDIVPEENVLNEVVHDYPELLEKAEKSNKLYLKQVAKSLGRKPLKSTSEALAAINYFLEFVVDLAENTKSYAAEVLGEKLDDNVELFAALKHEKTVSMHEIRRIQQNSILGANLRKIKKFRRGSRLQRVGKSQNKRKGSAKDFPVEHIEELLLRTDNIRDRAFWASMAGGGLRQSEALVLKWDLVDFENKRIRIEDPNNLRGSHDYHSSHRLPWKGRETANIYLLPILKDILFDALLQLKYQPPFSSDGLVFLKETDDEYGQPLFEAQNKTLNEAFRAAQNRIGLALELSLHSLRHMYGVFLKNDFPDYERGQIGLSDTEIQLMMGHASPLSTAIYARQRQDKILMKMEILDRELRGEQPENLNQMVAKWHLDKAMQLTESVELTSCLPTRHFAV</sequence>
<evidence type="ECO:0000256" key="1">
    <source>
        <dbReference type="ARBA" id="ARBA00008857"/>
    </source>
</evidence>
<accession>A0A350P0Z5</accession>
<dbReference type="AlphaFoldDB" id="A0A350P0Z5"/>
<dbReference type="GO" id="GO:0003677">
    <property type="term" value="F:DNA binding"/>
    <property type="evidence" value="ECO:0007669"/>
    <property type="project" value="UniProtKB-KW"/>
</dbReference>
<dbReference type="InterPro" id="IPR002104">
    <property type="entry name" value="Integrase_catalytic"/>
</dbReference>
<evidence type="ECO:0000256" key="2">
    <source>
        <dbReference type="ARBA" id="ARBA00022908"/>
    </source>
</evidence>
<name>A0A350P0Z5_9ALTE</name>
<dbReference type="PROSITE" id="PS51898">
    <property type="entry name" value="TYR_RECOMBINASE"/>
    <property type="match status" value="1"/>
</dbReference>
<reference evidence="6 7" key="1">
    <citation type="journal article" date="2018" name="Nat. Biotechnol.">
        <title>A standardized bacterial taxonomy based on genome phylogeny substantially revises the tree of life.</title>
        <authorList>
            <person name="Parks D.H."/>
            <person name="Chuvochina M."/>
            <person name="Waite D.W."/>
            <person name="Rinke C."/>
            <person name="Skarshewski A."/>
            <person name="Chaumeil P.A."/>
            <person name="Hugenholtz P."/>
        </authorList>
    </citation>
    <scope>NUCLEOTIDE SEQUENCE [LARGE SCALE GENOMIC DNA]</scope>
    <source>
        <strain evidence="6">UBA11978</strain>
    </source>
</reference>